<sequence>MVYLMKVSCPPGRFGYMARWLLHVVFGRLTVASQPGLSRTHLDCLVAWHPQMSTWSMRLSWIRSCKPRGAANTLPEGH</sequence>
<comment type="caution">
    <text evidence="1">The sequence shown here is derived from an EMBL/GenBank/DDBJ whole genome shotgun (WGS) entry which is preliminary data.</text>
</comment>
<dbReference type="EMBL" id="WHVB01000122">
    <property type="protein sequence ID" value="KAF8461561.1"/>
    <property type="molecule type" value="Genomic_DNA"/>
</dbReference>
<evidence type="ECO:0000313" key="2">
    <source>
        <dbReference type="Proteomes" id="UP000759537"/>
    </source>
</evidence>
<dbReference type="AlphaFoldDB" id="A0A9P5MP27"/>
<name>A0A9P5MP27_9AGAM</name>
<reference evidence="1" key="2">
    <citation type="journal article" date="2020" name="Nat. Commun.">
        <title>Large-scale genome sequencing of mycorrhizal fungi provides insights into the early evolution of symbiotic traits.</title>
        <authorList>
            <person name="Miyauchi S."/>
            <person name="Kiss E."/>
            <person name="Kuo A."/>
            <person name="Drula E."/>
            <person name="Kohler A."/>
            <person name="Sanchez-Garcia M."/>
            <person name="Morin E."/>
            <person name="Andreopoulos B."/>
            <person name="Barry K.W."/>
            <person name="Bonito G."/>
            <person name="Buee M."/>
            <person name="Carver A."/>
            <person name="Chen C."/>
            <person name="Cichocki N."/>
            <person name="Clum A."/>
            <person name="Culley D."/>
            <person name="Crous P.W."/>
            <person name="Fauchery L."/>
            <person name="Girlanda M."/>
            <person name="Hayes R.D."/>
            <person name="Keri Z."/>
            <person name="LaButti K."/>
            <person name="Lipzen A."/>
            <person name="Lombard V."/>
            <person name="Magnuson J."/>
            <person name="Maillard F."/>
            <person name="Murat C."/>
            <person name="Nolan M."/>
            <person name="Ohm R.A."/>
            <person name="Pangilinan J."/>
            <person name="Pereira M.F."/>
            <person name="Perotto S."/>
            <person name="Peter M."/>
            <person name="Pfister S."/>
            <person name="Riley R."/>
            <person name="Sitrit Y."/>
            <person name="Stielow J.B."/>
            <person name="Szollosi G."/>
            <person name="Zifcakova L."/>
            <person name="Stursova M."/>
            <person name="Spatafora J.W."/>
            <person name="Tedersoo L."/>
            <person name="Vaario L.M."/>
            <person name="Yamada A."/>
            <person name="Yan M."/>
            <person name="Wang P."/>
            <person name="Xu J."/>
            <person name="Bruns T."/>
            <person name="Baldrian P."/>
            <person name="Vilgalys R."/>
            <person name="Dunand C."/>
            <person name="Henrissat B."/>
            <person name="Grigoriev I.V."/>
            <person name="Hibbett D."/>
            <person name="Nagy L.G."/>
            <person name="Martin F.M."/>
        </authorList>
    </citation>
    <scope>NUCLEOTIDE SEQUENCE</scope>
    <source>
        <strain evidence="1">Prilba</strain>
    </source>
</reference>
<protein>
    <submittedName>
        <fullName evidence="1">Uncharacterized protein</fullName>
    </submittedName>
</protein>
<keyword evidence="2" id="KW-1185">Reference proteome</keyword>
<evidence type="ECO:0000313" key="1">
    <source>
        <dbReference type="EMBL" id="KAF8461561.1"/>
    </source>
</evidence>
<organism evidence="1 2">
    <name type="scientific">Russula ochroleuca</name>
    <dbReference type="NCBI Taxonomy" id="152965"/>
    <lineage>
        <taxon>Eukaryota</taxon>
        <taxon>Fungi</taxon>
        <taxon>Dikarya</taxon>
        <taxon>Basidiomycota</taxon>
        <taxon>Agaricomycotina</taxon>
        <taxon>Agaricomycetes</taxon>
        <taxon>Russulales</taxon>
        <taxon>Russulaceae</taxon>
        <taxon>Russula</taxon>
    </lineage>
</organism>
<gene>
    <name evidence="1" type="ORF">DFH94DRAFT_789401</name>
</gene>
<proteinExistence type="predicted"/>
<dbReference type="Proteomes" id="UP000759537">
    <property type="component" value="Unassembled WGS sequence"/>
</dbReference>
<reference evidence="1" key="1">
    <citation type="submission" date="2019-10" db="EMBL/GenBank/DDBJ databases">
        <authorList>
            <consortium name="DOE Joint Genome Institute"/>
            <person name="Kuo A."/>
            <person name="Miyauchi S."/>
            <person name="Kiss E."/>
            <person name="Drula E."/>
            <person name="Kohler A."/>
            <person name="Sanchez-Garcia M."/>
            <person name="Andreopoulos B."/>
            <person name="Barry K.W."/>
            <person name="Bonito G."/>
            <person name="Buee M."/>
            <person name="Carver A."/>
            <person name="Chen C."/>
            <person name="Cichocki N."/>
            <person name="Clum A."/>
            <person name="Culley D."/>
            <person name="Crous P.W."/>
            <person name="Fauchery L."/>
            <person name="Girlanda M."/>
            <person name="Hayes R."/>
            <person name="Keri Z."/>
            <person name="LaButti K."/>
            <person name="Lipzen A."/>
            <person name="Lombard V."/>
            <person name="Magnuson J."/>
            <person name="Maillard F."/>
            <person name="Morin E."/>
            <person name="Murat C."/>
            <person name="Nolan M."/>
            <person name="Ohm R."/>
            <person name="Pangilinan J."/>
            <person name="Pereira M."/>
            <person name="Perotto S."/>
            <person name="Peter M."/>
            <person name="Riley R."/>
            <person name="Sitrit Y."/>
            <person name="Stielow B."/>
            <person name="Szollosi G."/>
            <person name="Zifcakova L."/>
            <person name="Stursova M."/>
            <person name="Spatafora J.W."/>
            <person name="Tedersoo L."/>
            <person name="Vaario L.-M."/>
            <person name="Yamada A."/>
            <person name="Yan M."/>
            <person name="Wang P."/>
            <person name="Xu J."/>
            <person name="Bruns T."/>
            <person name="Baldrian P."/>
            <person name="Vilgalys R."/>
            <person name="Henrissat B."/>
            <person name="Grigoriev I.V."/>
            <person name="Hibbett D."/>
            <person name="Nagy L.G."/>
            <person name="Martin F.M."/>
        </authorList>
    </citation>
    <scope>NUCLEOTIDE SEQUENCE</scope>
    <source>
        <strain evidence="1">Prilba</strain>
    </source>
</reference>
<accession>A0A9P5MP27</accession>